<evidence type="ECO:0000256" key="9">
    <source>
        <dbReference type="ARBA" id="ARBA00022833"/>
    </source>
</evidence>
<protein>
    <recommendedName>
        <fullName evidence="11">1,6-anhydro-N-acetylmuramyl-L-alanine amidase AmpD</fullName>
        <ecNumber evidence="5">3.5.1.28</ecNumber>
    </recommendedName>
    <alternativeName>
        <fullName evidence="12">N-acetylmuramoyl-L-alanine amidase</fullName>
    </alternativeName>
</protein>
<sequence>MQLDRATGWVAGITHCPSPNFNARPDGEAISLLVIHNISLPPAQFATGKVQAFFQNRLDPDEHPFFETIKTLRVSAHFLIERDGAITQFVSCLDRAWHAGVSTFDGREGCNDFSLGIELEGTDDLPFSDAQYQALQALTRQLQAAWPAISCERIRGHSEIAPGRKTDPGPAFDWARYRAALQDSEEKS</sequence>
<evidence type="ECO:0000256" key="5">
    <source>
        <dbReference type="ARBA" id="ARBA00011901"/>
    </source>
</evidence>
<evidence type="ECO:0000256" key="12">
    <source>
        <dbReference type="ARBA" id="ARBA00042615"/>
    </source>
</evidence>
<evidence type="ECO:0000313" key="14">
    <source>
        <dbReference type="EMBL" id="NES11497.1"/>
    </source>
</evidence>
<evidence type="ECO:0000256" key="10">
    <source>
        <dbReference type="ARBA" id="ARBA00023316"/>
    </source>
</evidence>
<dbReference type="GO" id="GO:0009254">
    <property type="term" value="P:peptidoglycan turnover"/>
    <property type="evidence" value="ECO:0007669"/>
    <property type="project" value="TreeGrafter"/>
</dbReference>
<evidence type="ECO:0000256" key="2">
    <source>
        <dbReference type="ARBA" id="ARBA00001947"/>
    </source>
</evidence>
<proteinExistence type="inferred from homology"/>
<comment type="cofactor">
    <cofactor evidence="2">
        <name>Zn(2+)</name>
        <dbReference type="ChEBI" id="CHEBI:29105"/>
    </cofactor>
</comment>
<dbReference type="FunFam" id="3.40.80.10:FF:000002">
    <property type="entry name" value="1,6-anhydro-N-acetylmuramyl-L-alanine amidase"/>
    <property type="match status" value="1"/>
</dbReference>
<dbReference type="InterPro" id="IPR002502">
    <property type="entry name" value="Amidase_domain"/>
</dbReference>
<comment type="similarity">
    <text evidence="4">Belongs to the N-acetylmuramoyl-L-alanine amidase 2 family.</text>
</comment>
<dbReference type="RefSeq" id="WP_163939160.1">
    <property type="nucleotide sequence ID" value="NZ_BMQU01000008.1"/>
</dbReference>
<dbReference type="Gene3D" id="3.40.80.10">
    <property type="entry name" value="Peptidoglycan recognition protein-like"/>
    <property type="match status" value="1"/>
</dbReference>
<evidence type="ECO:0000256" key="6">
    <source>
        <dbReference type="ARBA" id="ARBA00022490"/>
    </source>
</evidence>
<gene>
    <name evidence="14" type="primary">ampD</name>
    <name evidence="14" type="ORF">G3O07_19850</name>
</gene>
<dbReference type="GO" id="GO:0008745">
    <property type="term" value="F:N-acetylmuramoyl-L-alanine amidase activity"/>
    <property type="evidence" value="ECO:0007669"/>
    <property type="project" value="UniProtKB-EC"/>
</dbReference>
<comment type="catalytic activity">
    <reaction evidence="1">
        <text>Hydrolyzes the link between N-acetylmuramoyl residues and L-amino acid residues in certain cell-wall glycopeptides.</text>
        <dbReference type="EC" id="3.5.1.28"/>
    </reaction>
</comment>
<dbReference type="GO" id="GO:0005737">
    <property type="term" value="C:cytoplasm"/>
    <property type="evidence" value="ECO:0007669"/>
    <property type="project" value="UniProtKB-SubCell"/>
</dbReference>
<dbReference type="Proteomes" id="UP000471751">
    <property type="component" value="Unassembled WGS sequence"/>
</dbReference>
<keyword evidence="9" id="KW-0862">Zinc</keyword>
<comment type="subcellular location">
    <subcellularLocation>
        <location evidence="3">Cytoplasm</location>
    </subcellularLocation>
</comment>
<organism evidence="14 15">
    <name type="scientific">Pseudomonas laurentiana</name>
    <dbReference type="NCBI Taxonomy" id="2364649"/>
    <lineage>
        <taxon>Bacteria</taxon>
        <taxon>Pseudomonadati</taxon>
        <taxon>Pseudomonadota</taxon>
        <taxon>Gammaproteobacteria</taxon>
        <taxon>Pseudomonadales</taxon>
        <taxon>Pseudomonadaceae</taxon>
        <taxon>Pseudomonas</taxon>
    </lineage>
</organism>
<keyword evidence="10" id="KW-0961">Cell wall biogenesis/degradation</keyword>
<dbReference type="SMART" id="SM00644">
    <property type="entry name" value="Ami_2"/>
    <property type="match status" value="1"/>
</dbReference>
<evidence type="ECO:0000259" key="13">
    <source>
        <dbReference type="SMART" id="SM00644"/>
    </source>
</evidence>
<evidence type="ECO:0000313" key="15">
    <source>
        <dbReference type="Proteomes" id="UP000471751"/>
    </source>
</evidence>
<dbReference type="GO" id="GO:0071555">
    <property type="term" value="P:cell wall organization"/>
    <property type="evidence" value="ECO:0007669"/>
    <property type="project" value="UniProtKB-KW"/>
</dbReference>
<dbReference type="GO" id="GO:0009253">
    <property type="term" value="P:peptidoglycan catabolic process"/>
    <property type="evidence" value="ECO:0007669"/>
    <property type="project" value="InterPro"/>
</dbReference>
<dbReference type="NCBIfam" id="NF008758">
    <property type="entry name" value="PRK11789.1"/>
    <property type="match status" value="1"/>
</dbReference>
<evidence type="ECO:0000256" key="3">
    <source>
        <dbReference type="ARBA" id="ARBA00004496"/>
    </source>
</evidence>
<dbReference type="EC" id="3.5.1.28" evidence="5"/>
<dbReference type="InterPro" id="IPR051206">
    <property type="entry name" value="NAMLAA_amidase_2"/>
</dbReference>
<dbReference type="Pfam" id="PF01510">
    <property type="entry name" value="Amidase_2"/>
    <property type="match status" value="1"/>
</dbReference>
<evidence type="ECO:0000256" key="11">
    <source>
        <dbReference type="ARBA" id="ARBA00039257"/>
    </source>
</evidence>
<accession>A0A6I5RTX0</accession>
<comment type="caution">
    <text evidence="14">The sequence shown here is derived from an EMBL/GenBank/DDBJ whole genome shotgun (WGS) entry which is preliminary data.</text>
</comment>
<name>A0A6I5RTX0_9PSED</name>
<keyword evidence="6" id="KW-0963">Cytoplasm</keyword>
<dbReference type="SUPFAM" id="SSF55846">
    <property type="entry name" value="N-acetylmuramoyl-L-alanine amidase-like"/>
    <property type="match status" value="1"/>
</dbReference>
<evidence type="ECO:0000256" key="8">
    <source>
        <dbReference type="ARBA" id="ARBA00022801"/>
    </source>
</evidence>
<keyword evidence="7" id="KW-0479">Metal-binding</keyword>
<dbReference type="GO" id="GO:0046872">
    <property type="term" value="F:metal ion binding"/>
    <property type="evidence" value="ECO:0007669"/>
    <property type="project" value="UniProtKB-KW"/>
</dbReference>
<reference evidence="14 15" key="1">
    <citation type="submission" date="2020-02" db="EMBL/GenBank/DDBJ databases">
        <title>Broccoli isolated Pseudomonas sp.</title>
        <authorList>
            <person name="Fujikawa T."/>
            <person name="Sawada H."/>
        </authorList>
    </citation>
    <scope>NUCLEOTIDE SEQUENCE [LARGE SCALE GENOMIC DNA]</scope>
    <source>
        <strain evidence="14 15">JCM 32154</strain>
    </source>
</reference>
<evidence type="ECO:0000256" key="1">
    <source>
        <dbReference type="ARBA" id="ARBA00001561"/>
    </source>
</evidence>
<evidence type="ECO:0000256" key="7">
    <source>
        <dbReference type="ARBA" id="ARBA00022723"/>
    </source>
</evidence>
<dbReference type="CDD" id="cd06583">
    <property type="entry name" value="PGRP"/>
    <property type="match status" value="1"/>
</dbReference>
<keyword evidence="8 14" id="KW-0378">Hydrolase</keyword>
<dbReference type="InterPro" id="IPR036505">
    <property type="entry name" value="Amidase/PGRP_sf"/>
</dbReference>
<feature type="domain" description="N-acetylmuramoyl-L-alanine amidase" evidence="13">
    <location>
        <begin position="18"/>
        <end position="169"/>
    </location>
</feature>
<dbReference type="AlphaFoldDB" id="A0A6I5RTX0"/>
<dbReference type="EMBL" id="JAAHBT010000260">
    <property type="protein sequence ID" value="NES11497.1"/>
    <property type="molecule type" value="Genomic_DNA"/>
</dbReference>
<dbReference type="PANTHER" id="PTHR30417:SF4">
    <property type="entry name" value="1,6-ANHYDRO-N-ACETYLMURAMYL-L-ALANINE AMIDASE AMPD"/>
    <property type="match status" value="1"/>
</dbReference>
<dbReference type="PANTHER" id="PTHR30417">
    <property type="entry name" value="N-ACETYLMURAMOYL-L-ALANINE AMIDASE AMID"/>
    <property type="match status" value="1"/>
</dbReference>
<keyword evidence="15" id="KW-1185">Reference proteome</keyword>
<evidence type="ECO:0000256" key="4">
    <source>
        <dbReference type="ARBA" id="ARBA00007553"/>
    </source>
</evidence>